<evidence type="ECO:0000313" key="2">
    <source>
        <dbReference type="EMBL" id="KAL0064633.1"/>
    </source>
</evidence>
<comment type="caution">
    <text evidence="2">The sequence shown here is derived from an EMBL/GenBank/DDBJ whole genome shotgun (WGS) entry which is preliminary data.</text>
</comment>
<evidence type="ECO:0000256" key="1">
    <source>
        <dbReference type="SAM" id="MobiDB-lite"/>
    </source>
</evidence>
<feature type="compositionally biased region" description="Basic residues" evidence="1">
    <location>
        <begin position="1"/>
        <end position="15"/>
    </location>
</feature>
<sequence>MSRKTRAAQRARKQQRQKEKQRKDRRAEVNAGVQASTGDSNRELESDVTTELDESDLPPLVDITEDNYPQVVTQSSPALRLTRNIATRWERSYYALRFNSFESADKYLRKDPDNPGILLCAMCSNFKEVPTFTPADLANSIIRRHVLSHFLDGWARPPGVAEWALE</sequence>
<dbReference type="EMBL" id="JBBXMP010000059">
    <property type="protein sequence ID" value="KAL0064633.1"/>
    <property type="molecule type" value="Genomic_DNA"/>
</dbReference>
<feature type="compositionally biased region" description="Basic and acidic residues" evidence="1">
    <location>
        <begin position="16"/>
        <end position="28"/>
    </location>
</feature>
<keyword evidence="3" id="KW-1185">Reference proteome</keyword>
<dbReference type="Proteomes" id="UP001437256">
    <property type="component" value="Unassembled WGS sequence"/>
</dbReference>
<reference evidence="2 3" key="1">
    <citation type="submission" date="2024-05" db="EMBL/GenBank/DDBJ databases">
        <title>A draft genome resource for the thread blight pathogen Marasmius tenuissimus strain MS-2.</title>
        <authorList>
            <person name="Yulfo-Soto G.E."/>
            <person name="Baruah I.K."/>
            <person name="Amoako-Attah I."/>
            <person name="Bukari Y."/>
            <person name="Meinhardt L.W."/>
            <person name="Bailey B.A."/>
            <person name="Cohen S.P."/>
        </authorList>
    </citation>
    <scope>NUCLEOTIDE SEQUENCE [LARGE SCALE GENOMIC DNA]</scope>
    <source>
        <strain evidence="2 3">MS-2</strain>
    </source>
</reference>
<accession>A0ABR2ZTD6</accession>
<feature type="compositionally biased region" description="Acidic residues" evidence="1">
    <location>
        <begin position="46"/>
        <end position="56"/>
    </location>
</feature>
<organism evidence="2 3">
    <name type="scientific">Marasmius tenuissimus</name>
    <dbReference type="NCBI Taxonomy" id="585030"/>
    <lineage>
        <taxon>Eukaryota</taxon>
        <taxon>Fungi</taxon>
        <taxon>Dikarya</taxon>
        <taxon>Basidiomycota</taxon>
        <taxon>Agaricomycotina</taxon>
        <taxon>Agaricomycetes</taxon>
        <taxon>Agaricomycetidae</taxon>
        <taxon>Agaricales</taxon>
        <taxon>Marasmiineae</taxon>
        <taxon>Marasmiaceae</taxon>
        <taxon>Marasmius</taxon>
    </lineage>
</organism>
<gene>
    <name evidence="2" type="ORF">AAF712_008466</name>
</gene>
<proteinExistence type="predicted"/>
<name>A0ABR2ZTD6_9AGAR</name>
<evidence type="ECO:0000313" key="3">
    <source>
        <dbReference type="Proteomes" id="UP001437256"/>
    </source>
</evidence>
<protein>
    <submittedName>
        <fullName evidence="2">Uncharacterized protein</fullName>
    </submittedName>
</protein>
<feature type="region of interest" description="Disordered" evidence="1">
    <location>
        <begin position="1"/>
        <end position="60"/>
    </location>
</feature>